<dbReference type="GeneID" id="22911753"/>
<dbReference type="AlphaFoldDB" id="A0A023B9R7"/>
<dbReference type="EMBL" id="AFNH02000368">
    <property type="protein sequence ID" value="EZG74070.1"/>
    <property type="molecule type" value="Genomic_DNA"/>
</dbReference>
<organism evidence="2 3">
    <name type="scientific">Gregarina niphandrodes</name>
    <name type="common">Septate eugregarine</name>
    <dbReference type="NCBI Taxonomy" id="110365"/>
    <lineage>
        <taxon>Eukaryota</taxon>
        <taxon>Sar</taxon>
        <taxon>Alveolata</taxon>
        <taxon>Apicomplexa</taxon>
        <taxon>Conoidasida</taxon>
        <taxon>Gregarinasina</taxon>
        <taxon>Eugregarinorida</taxon>
        <taxon>Gregarinidae</taxon>
        <taxon>Gregarina</taxon>
    </lineage>
</organism>
<reference evidence="2" key="1">
    <citation type="submission" date="2013-12" db="EMBL/GenBank/DDBJ databases">
        <authorList>
            <person name="Omoto C.K."/>
            <person name="Sibley D."/>
            <person name="Venepally P."/>
            <person name="Hadjithomas M."/>
            <person name="Karamycheva S."/>
            <person name="Brunk B."/>
            <person name="Roos D."/>
            <person name="Caler E."/>
            <person name="Lorenzi H."/>
        </authorList>
    </citation>
    <scope>NUCLEOTIDE SEQUENCE</scope>
</reference>
<evidence type="ECO:0000313" key="3">
    <source>
        <dbReference type="Proteomes" id="UP000019763"/>
    </source>
</evidence>
<protein>
    <submittedName>
        <fullName evidence="2">Uncharacterized protein</fullName>
    </submittedName>
</protein>
<gene>
    <name evidence="2" type="ORF">GNI_047690</name>
</gene>
<dbReference type="VEuPathDB" id="CryptoDB:GNI_047690"/>
<accession>A0A023B9R7</accession>
<keyword evidence="3" id="KW-1185">Reference proteome</keyword>
<dbReference type="Proteomes" id="UP000019763">
    <property type="component" value="Unassembled WGS sequence"/>
</dbReference>
<comment type="caution">
    <text evidence="2">The sequence shown here is derived from an EMBL/GenBank/DDBJ whole genome shotgun (WGS) entry which is preliminary data.</text>
</comment>
<feature type="signal peptide" evidence="1">
    <location>
        <begin position="1"/>
        <end position="26"/>
    </location>
</feature>
<evidence type="ECO:0000313" key="2">
    <source>
        <dbReference type="EMBL" id="EZG74070.1"/>
    </source>
</evidence>
<proteinExistence type="predicted"/>
<sequence length="582" mass="65811">MRSWKSNLHWRERCVLRLAIFTLVGQAPNDGRDADYESDGVRCLSGMKQTYGEAYNASWVQCQVLAPPQLQLQQEEEAPNMIIGHYDVDLDRYLVNEQDPESGTLEALEVDWEPLMTGANQQGVTHIMNDLNVNQFMMNQTQVAASPTEHLEVDNGDERRESILAWNRTRSGDGSMAVQDQVTGMHSHAPEIANAGASDVMDDTSLQWCGYLMMNHREKGPDATVNQRYQRAGPVLLQQSPVVQVLAPPSEVQSQQEEDAFDMKGHYDVDLDRYLTNEQNPESGTLEALEVDWEPFATVTDQQGQSAGSSSWDAGADSALKAFVGTAIQECVKADQRAAQLYGKEWMHREGMMSEEGKRVVAEYAVSGIKNVAALKECCRKNKSDFSRCGWRWLHLAGVMQEELGMPKIIDLVDEVERVIPRPAHVSRQCFLANILRSVLARDPLNCRVRLWLSVRNSGWTSSTNLHSNIFPHDFGPLPESQACRRQVALLCFAARWLKRGVQHWLESGTKQFRRTIQFRVVDLLVEELGDRRLREFIALFRARLPPTVQASDTQLMQSLFVHSRITCSRINEYFRTVPASS</sequence>
<name>A0A023B9R7_GRENI</name>
<keyword evidence="1" id="KW-0732">Signal</keyword>
<dbReference type="RefSeq" id="XP_011129631.1">
    <property type="nucleotide sequence ID" value="XM_011131329.1"/>
</dbReference>
<evidence type="ECO:0000256" key="1">
    <source>
        <dbReference type="SAM" id="SignalP"/>
    </source>
</evidence>
<feature type="chain" id="PRO_5001515196" evidence="1">
    <location>
        <begin position="27"/>
        <end position="582"/>
    </location>
</feature>